<dbReference type="InterPro" id="IPR002177">
    <property type="entry name" value="DPS_DNA-bd"/>
</dbReference>
<dbReference type="Proteomes" id="UP000005481">
    <property type="component" value="Unassembled WGS sequence"/>
</dbReference>
<dbReference type="InterPro" id="IPR008331">
    <property type="entry name" value="Ferritin_DPS_dom"/>
</dbReference>
<evidence type="ECO:0000313" key="3">
    <source>
        <dbReference type="EMBL" id="EHM37950.1"/>
    </source>
</evidence>
<dbReference type="Pfam" id="PF00210">
    <property type="entry name" value="Ferritin"/>
    <property type="match status" value="1"/>
</dbReference>
<dbReference type="AlphaFoldDB" id="G9YJY5"/>
<keyword evidence="4" id="KW-1185">Reference proteome</keyword>
<sequence>MNIFFITDKGEFAMKNLDSVNQYIANLAMLNIKTHNFHFNIVGAGFKNIHEYLESIYNTYFDYYDAVAELVKMQGQMPTVSVADYLKITAIKEVPAKEYPIAEALEEVRKDMEIMRDAAVAIRKSADEEDNFLLANMMEDHLAYYAKQLWFIKATLAK</sequence>
<reference evidence="3 4" key="1">
    <citation type="submission" date="2011-08" db="EMBL/GenBank/DDBJ databases">
        <authorList>
            <person name="Weinstock G."/>
            <person name="Sodergren E."/>
            <person name="Clifton S."/>
            <person name="Fulton L."/>
            <person name="Fulton B."/>
            <person name="Courtney L."/>
            <person name="Fronick C."/>
            <person name="Harrison M."/>
            <person name="Strong C."/>
            <person name="Farmer C."/>
            <person name="Delahaunty K."/>
            <person name="Markovic C."/>
            <person name="Hall O."/>
            <person name="Minx P."/>
            <person name="Tomlinson C."/>
            <person name="Mitreva M."/>
            <person name="Hou S."/>
            <person name="Chen J."/>
            <person name="Wollam A."/>
            <person name="Pepin K.H."/>
            <person name="Johnson M."/>
            <person name="Bhonagiri V."/>
            <person name="Zhang X."/>
            <person name="Suruliraj S."/>
            <person name="Warren W."/>
            <person name="Chinwalla A."/>
            <person name="Mardis E.R."/>
            <person name="Wilson R.K."/>
        </authorList>
    </citation>
    <scope>NUCLEOTIDE SEQUENCE [LARGE SCALE GENOMIC DNA]</scope>
    <source>
        <strain evidence="3 4">F0357</strain>
    </source>
</reference>
<comment type="caution">
    <text evidence="3">The sequence shown here is derived from an EMBL/GenBank/DDBJ whole genome shotgun (WGS) entry which is preliminary data.</text>
</comment>
<dbReference type="EMBL" id="AGCJ01000090">
    <property type="protein sequence ID" value="EHM37950.1"/>
    <property type="molecule type" value="Genomic_DNA"/>
</dbReference>
<proteinExistence type="inferred from homology"/>
<evidence type="ECO:0000256" key="1">
    <source>
        <dbReference type="ARBA" id="ARBA00009497"/>
    </source>
</evidence>
<dbReference type="InterPro" id="IPR009078">
    <property type="entry name" value="Ferritin-like_SF"/>
</dbReference>
<dbReference type="PANTHER" id="PTHR42932:SF1">
    <property type="entry name" value="GENERAL STRESS PROTEIN 20U"/>
    <property type="match status" value="1"/>
</dbReference>
<dbReference type="PIRSF" id="PIRSF005900">
    <property type="entry name" value="Dps"/>
    <property type="match status" value="1"/>
</dbReference>
<organism evidence="3 4">
    <name type="scientific">Anaeroglobus geminatus F0357</name>
    <dbReference type="NCBI Taxonomy" id="861450"/>
    <lineage>
        <taxon>Bacteria</taxon>
        <taxon>Bacillati</taxon>
        <taxon>Bacillota</taxon>
        <taxon>Negativicutes</taxon>
        <taxon>Veillonellales</taxon>
        <taxon>Veillonellaceae</taxon>
        <taxon>Anaeroglobus</taxon>
    </lineage>
</organism>
<feature type="domain" description="Ferritin/DPS" evidence="2">
    <location>
        <begin position="20"/>
        <end position="158"/>
    </location>
</feature>
<protein>
    <submittedName>
        <fullName evidence="3">Ferritin-like protein</fullName>
    </submittedName>
</protein>
<name>G9YJY5_9FIRM</name>
<dbReference type="SUPFAM" id="SSF47240">
    <property type="entry name" value="Ferritin-like"/>
    <property type="match status" value="1"/>
</dbReference>
<dbReference type="GO" id="GO:0008199">
    <property type="term" value="F:ferric iron binding"/>
    <property type="evidence" value="ECO:0007669"/>
    <property type="project" value="InterPro"/>
</dbReference>
<dbReference type="InterPro" id="IPR012347">
    <property type="entry name" value="Ferritin-like"/>
</dbReference>
<dbReference type="HOGENOM" id="CLU_098183_2_2_9"/>
<dbReference type="STRING" id="861450.HMPREF0080_01991"/>
<dbReference type="PANTHER" id="PTHR42932">
    <property type="entry name" value="GENERAL STRESS PROTEIN 20U"/>
    <property type="match status" value="1"/>
</dbReference>
<dbReference type="eggNOG" id="COG0783">
    <property type="taxonomic scope" value="Bacteria"/>
</dbReference>
<evidence type="ECO:0000313" key="4">
    <source>
        <dbReference type="Proteomes" id="UP000005481"/>
    </source>
</evidence>
<dbReference type="Gene3D" id="1.20.1260.10">
    <property type="match status" value="1"/>
</dbReference>
<evidence type="ECO:0000259" key="2">
    <source>
        <dbReference type="Pfam" id="PF00210"/>
    </source>
</evidence>
<gene>
    <name evidence="3" type="ORF">HMPREF0080_01991</name>
</gene>
<dbReference type="CDD" id="cd01043">
    <property type="entry name" value="DPS"/>
    <property type="match status" value="1"/>
</dbReference>
<dbReference type="PATRIC" id="fig|861450.3.peg.1839"/>
<comment type="similarity">
    <text evidence="1">Belongs to the Dps family.</text>
</comment>
<accession>G9YJY5</accession>